<accession>A0ABN2NZ63</accession>
<name>A0ABN2NZ63_9ACTN</name>
<evidence type="ECO:0000313" key="1">
    <source>
        <dbReference type="EMBL" id="GAA1907666.1"/>
    </source>
</evidence>
<evidence type="ECO:0000313" key="2">
    <source>
        <dbReference type="Proteomes" id="UP001501612"/>
    </source>
</evidence>
<dbReference type="RefSeq" id="WP_344003432.1">
    <property type="nucleotide sequence ID" value="NZ_BAAAMY010000001.1"/>
</dbReference>
<protein>
    <recommendedName>
        <fullName evidence="3">DUF4253 domain-containing protein</fullName>
    </recommendedName>
</protein>
<keyword evidence="2" id="KW-1185">Reference proteome</keyword>
<dbReference type="Proteomes" id="UP001501612">
    <property type="component" value="Unassembled WGS sequence"/>
</dbReference>
<sequence length="228" mass="25440">MSPTDRDVAYVEQLRPELAARLAELHAEEVAYFGPDEPELTEIVVIDLTLDVAADGVLDLVVEHDLVSPGREDERETRRLRIDREYREALDRSFQGSYAQWAARHLYFGIDCPQAIDPDEVAAASTSLPDAEALLEHVRAFVGGERIATDRIRVGRATVCLTPEQWREHVVDWEVTAQRDRGPDAMRPGHGPVGAAIELEELLGEYPAYVVWWRGALHGSSRAGLPPI</sequence>
<evidence type="ECO:0008006" key="3">
    <source>
        <dbReference type="Google" id="ProtNLM"/>
    </source>
</evidence>
<gene>
    <name evidence="1" type="ORF">GCM10009737_05670</name>
</gene>
<reference evidence="1 2" key="1">
    <citation type="journal article" date="2019" name="Int. J. Syst. Evol. Microbiol.">
        <title>The Global Catalogue of Microorganisms (GCM) 10K type strain sequencing project: providing services to taxonomists for standard genome sequencing and annotation.</title>
        <authorList>
            <consortium name="The Broad Institute Genomics Platform"/>
            <consortium name="The Broad Institute Genome Sequencing Center for Infectious Disease"/>
            <person name="Wu L."/>
            <person name="Ma J."/>
        </authorList>
    </citation>
    <scope>NUCLEOTIDE SEQUENCE [LARGE SCALE GENOMIC DNA]</scope>
    <source>
        <strain evidence="1 2">JCM 14046</strain>
    </source>
</reference>
<comment type="caution">
    <text evidence="1">The sequence shown here is derived from an EMBL/GenBank/DDBJ whole genome shotgun (WGS) entry which is preliminary data.</text>
</comment>
<dbReference type="EMBL" id="BAAAMY010000001">
    <property type="protein sequence ID" value="GAA1907666.1"/>
    <property type="molecule type" value="Genomic_DNA"/>
</dbReference>
<proteinExistence type="predicted"/>
<organism evidence="1 2">
    <name type="scientific">Nocardioides lentus</name>
    <dbReference type="NCBI Taxonomy" id="338077"/>
    <lineage>
        <taxon>Bacteria</taxon>
        <taxon>Bacillati</taxon>
        <taxon>Actinomycetota</taxon>
        <taxon>Actinomycetes</taxon>
        <taxon>Propionibacteriales</taxon>
        <taxon>Nocardioidaceae</taxon>
        <taxon>Nocardioides</taxon>
    </lineage>
</organism>